<evidence type="ECO:0000313" key="1">
    <source>
        <dbReference type="EMBL" id="ORB57977.1"/>
    </source>
</evidence>
<dbReference type="SUPFAM" id="SSF52540">
    <property type="entry name" value="P-loop containing nucleoside triphosphate hydrolases"/>
    <property type="match status" value="1"/>
</dbReference>
<dbReference type="AlphaFoldDB" id="A0A1S4VWT5"/>
<dbReference type="RefSeq" id="WP_083015858.1">
    <property type="nucleotide sequence ID" value="NZ_CP010271.1"/>
</dbReference>
<dbReference type="EMBL" id="MVII01000013">
    <property type="protein sequence ID" value="ORB57977.1"/>
    <property type="molecule type" value="Genomic_DNA"/>
</dbReference>
<protein>
    <submittedName>
        <fullName evidence="1">Aminodeoxychorismate synthase</fullName>
    </submittedName>
</protein>
<evidence type="ECO:0000313" key="2">
    <source>
        <dbReference type="Proteomes" id="UP000192434"/>
    </source>
</evidence>
<dbReference type="OrthoDB" id="3237545at2"/>
<organism evidence="1 2">
    <name type="scientific">Mycobacteroides saopaulense</name>
    <dbReference type="NCBI Taxonomy" id="1578165"/>
    <lineage>
        <taxon>Bacteria</taxon>
        <taxon>Bacillati</taxon>
        <taxon>Actinomycetota</taxon>
        <taxon>Actinomycetes</taxon>
        <taxon>Mycobacteriales</taxon>
        <taxon>Mycobacteriaceae</taxon>
        <taxon>Mycobacteroides</taxon>
    </lineage>
</organism>
<accession>A0A1S4VWT5</accession>
<reference evidence="1 2" key="1">
    <citation type="submission" date="2016-12" db="EMBL/GenBank/DDBJ databases">
        <title>The new phylogeny of genus Mycobacterium.</title>
        <authorList>
            <person name="Tortoli E."/>
            <person name="Trovato A."/>
            <person name="Cirillo D.M."/>
        </authorList>
    </citation>
    <scope>NUCLEOTIDE SEQUENCE [LARGE SCALE GENOMIC DNA]</scope>
    <source>
        <strain evidence="1 2">CCUG 66554</strain>
    </source>
</reference>
<gene>
    <name evidence="1" type="ORF">BST43_12045</name>
</gene>
<sequence>MAASDQQRSFSWLAELINASAPRCGDVRVVAVDGRGAAGKSTFAARLHTALSATTPSTVVLHTDDFASWETFFGWWPRLEEQVLAPWARGEQARYRRYDWQTRTFGQWERCAPPSVLILEGVGSGRSAAADRLSSLIWVQTDQPTRRQRAESRDGEQLREFWRLWIDAEEEHFRRDPTAERADLVVDGDSDNRTVVPDDPERYFSLG</sequence>
<dbReference type="InterPro" id="IPR027417">
    <property type="entry name" value="P-loop_NTPase"/>
</dbReference>
<dbReference type="KEGG" id="msao:MYCSP_14535"/>
<proteinExistence type="predicted"/>
<name>A0A1S4VWT5_9MYCO</name>
<dbReference type="Proteomes" id="UP000192434">
    <property type="component" value="Unassembled WGS sequence"/>
</dbReference>
<comment type="caution">
    <text evidence="1">The sequence shown here is derived from an EMBL/GenBank/DDBJ whole genome shotgun (WGS) entry which is preliminary data.</text>
</comment>
<dbReference type="STRING" id="1578165.BKG68_09505"/>
<dbReference type="Gene3D" id="3.40.50.300">
    <property type="entry name" value="P-loop containing nucleotide triphosphate hydrolases"/>
    <property type="match status" value="1"/>
</dbReference>